<name>A0ABR0HWA6_9PEZI</name>
<comment type="caution">
    <text evidence="2">The sequence shown here is derived from an EMBL/GenBank/DDBJ whole genome shotgun (WGS) entry which is preliminary data.</text>
</comment>
<gene>
    <name evidence="2" type="ORF">QC763_100205</name>
</gene>
<dbReference type="RefSeq" id="XP_062769484.1">
    <property type="nucleotide sequence ID" value="XM_062906563.1"/>
</dbReference>
<evidence type="ECO:0000313" key="3">
    <source>
        <dbReference type="Proteomes" id="UP001326199"/>
    </source>
</evidence>
<protein>
    <submittedName>
        <fullName evidence="2">Uncharacterized protein</fullName>
    </submittedName>
</protein>
<keyword evidence="3" id="KW-1185">Reference proteome</keyword>
<dbReference type="EMBL" id="JAFFHB010000001">
    <property type="protein sequence ID" value="KAK4672162.1"/>
    <property type="molecule type" value="Genomic_DNA"/>
</dbReference>
<proteinExistence type="predicted"/>
<evidence type="ECO:0000256" key="1">
    <source>
        <dbReference type="SAM" id="MobiDB-lite"/>
    </source>
</evidence>
<dbReference type="Proteomes" id="UP001326199">
    <property type="component" value="Unassembled WGS sequence"/>
</dbReference>
<feature type="region of interest" description="Disordered" evidence="1">
    <location>
        <begin position="278"/>
        <end position="299"/>
    </location>
</feature>
<reference evidence="2 3" key="1">
    <citation type="journal article" date="2023" name="bioRxiv">
        <title>High-quality genome assemblies of four members of thePodospora anserinaspecies complex.</title>
        <authorList>
            <person name="Ament-Velasquez S.L."/>
            <person name="Vogan A.A."/>
            <person name="Wallerman O."/>
            <person name="Hartmann F."/>
            <person name="Gautier V."/>
            <person name="Silar P."/>
            <person name="Giraud T."/>
            <person name="Johannesson H."/>
        </authorList>
    </citation>
    <scope>NUCLEOTIDE SEQUENCE [LARGE SCALE GENOMIC DNA]</scope>
    <source>
        <strain evidence="2 3">CBS 411.78</strain>
    </source>
</reference>
<accession>A0ABR0HWA6</accession>
<evidence type="ECO:0000313" key="2">
    <source>
        <dbReference type="EMBL" id="KAK4672162.1"/>
    </source>
</evidence>
<sequence>MDRGAFCRFMLDARDFLNEAQSAAVPMHVEEDLLRGIVAAGIFYSGGDDHDIAFRFAHCFAFSALFDIHRLFSATPDALEFLDQEVKMLSMDFNTAYDTSKSCFTRKKINRPEDKQARRLVNIGSSLLLPGQLYHALGTIAPSNPWVDMEFLYAVQGGKTRWFFGDIPRNPDGYWKQVGLTQGGSVVDWMANVTGKQKMKKSFTHSISKIAHQAKQAKRLERRAARQLNLISKTVPCFDAVQHGLEPIDPESGLSFKDNHETLDHIFERIKKSEAAKFKRHKETVDQLSPKLRRSSRRP</sequence>
<organism evidence="2 3">
    <name type="scientific">Podospora pseudopauciseta</name>
    <dbReference type="NCBI Taxonomy" id="2093780"/>
    <lineage>
        <taxon>Eukaryota</taxon>
        <taxon>Fungi</taxon>
        <taxon>Dikarya</taxon>
        <taxon>Ascomycota</taxon>
        <taxon>Pezizomycotina</taxon>
        <taxon>Sordariomycetes</taxon>
        <taxon>Sordariomycetidae</taxon>
        <taxon>Sordariales</taxon>
        <taxon>Podosporaceae</taxon>
        <taxon>Podospora</taxon>
    </lineage>
</organism>
<dbReference type="GeneID" id="87926906"/>